<dbReference type="EMBL" id="CATOUU010000590">
    <property type="protein sequence ID" value="CAI9934880.1"/>
    <property type="molecule type" value="Genomic_DNA"/>
</dbReference>
<gene>
    <name evidence="1" type="ORF">HINF_LOCUS22525</name>
    <name evidence="2" type="ORF">HINF_LOCUS27139</name>
</gene>
<name>A0AA86PF76_9EUKA</name>
<keyword evidence="3" id="KW-1185">Reference proteome</keyword>
<evidence type="ECO:0000313" key="2">
    <source>
        <dbReference type="EMBL" id="CAL6019839.1"/>
    </source>
</evidence>
<accession>A0AA86PF76</accession>
<dbReference type="Proteomes" id="UP001642409">
    <property type="component" value="Unassembled WGS sequence"/>
</dbReference>
<protein>
    <submittedName>
        <fullName evidence="2">Hypothetical_protein</fullName>
    </submittedName>
</protein>
<reference evidence="2 3" key="2">
    <citation type="submission" date="2024-07" db="EMBL/GenBank/DDBJ databases">
        <authorList>
            <person name="Akdeniz Z."/>
        </authorList>
    </citation>
    <scope>NUCLEOTIDE SEQUENCE [LARGE SCALE GENOMIC DNA]</scope>
</reference>
<evidence type="ECO:0000313" key="1">
    <source>
        <dbReference type="EMBL" id="CAI9934880.1"/>
    </source>
</evidence>
<organism evidence="1">
    <name type="scientific">Hexamita inflata</name>
    <dbReference type="NCBI Taxonomy" id="28002"/>
    <lineage>
        <taxon>Eukaryota</taxon>
        <taxon>Metamonada</taxon>
        <taxon>Diplomonadida</taxon>
        <taxon>Hexamitidae</taxon>
        <taxon>Hexamitinae</taxon>
        <taxon>Hexamita</taxon>
    </lineage>
</organism>
<reference evidence="1" key="1">
    <citation type="submission" date="2023-06" db="EMBL/GenBank/DDBJ databases">
        <authorList>
            <person name="Kurt Z."/>
        </authorList>
    </citation>
    <scope>NUCLEOTIDE SEQUENCE</scope>
</reference>
<proteinExistence type="predicted"/>
<comment type="caution">
    <text evidence="1">The sequence shown here is derived from an EMBL/GenBank/DDBJ whole genome shotgun (WGS) entry which is preliminary data.</text>
</comment>
<dbReference type="AlphaFoldDB" id="A0AA86PF76"/>
<sequence length="232" mass="26917">MSVPVEKFVSQIAAKLGLSAKQPNLNNRIVIAAMLLPDIGPLFSALSLELKLPQQLLVKFFFEFFVQKHLTTQQFRHSVSLQTNHEHKFKVTGQRAKPTSSTEFQHRFSAALKTVLNVDATDAELCQIANSYFLLNNQMKFWREIQKIIPEKNDKQHRDYFQKSFQRHMYAECISSEDKVVLCKLMDEMKISKPSQIAVKFEELVGNGKYFKRNVVMYVVNRNVKQSQNLIF</sequence>
<evidence type="ECO:0000313" key="3">
    <source>
        <dbReference type="Proteomes" id="UP001642409"/>
    </source>
</evidence>
<dbReference type="EMBL" id="CAXDID020000084">
    <property type="protein sequence ID" value="CAL6019839.1"/>
    <property type="molecule type" value="Genomic_DNA"/>
</dbReference>